<dbReference type="CDD" id="cd05471">
    <property type="entry name" value="pepsin_like"/>
    <property type="match status" value="1"/>
</dbReference>
<dbReference type="InterPro" id="IPR001969">
    <property type="entry name" value="Aspartic_peptidase_AS"/>
</dbReference>
<keyword evidence="17" id="KW-1185">Reference proteome</keyword>
<evidence type="ECO:0000256" key="10">
    <source>
        <dbReference type="PIRSR" id="PIRSR601461-1"/>
    </source>
</evidence>
<dbReference type="PROSITE" id="PS51767">
    <property type="entry name" value="PEPTIDASE_A1"/>
    <property type="match status" value="1"/>
</dbReference>
<dbReference type="Pfam" id="PF00026">
    <property type="entry name" value="Asp"/>
    <property type="match status" value="1"/>
</dbReference>
<dbReference type="InterPro" id="IPR001461">
    <property type="entry name" value="Aspartic_peptidase_A1"/>
</dbReference>
<keyword evidence="6 12" id="KW-0064">Aspartyl protease</keyword>
<feature type="disulfide bond" evidence="11">
    <location>
        <begin position="111"/>
        <end position="117"/>
    </location>
</feature>
<feature type="region of interest" description="Disordered" evidence="13">
    <location>
        <begin position="33"/>
        <end position="63"/>
    </location>
</feature>
<accession>A0A8H7V199</accession>
<dbReference type="GO" id="GO:0006508">
    <property type="term" value="P:proteolysis"/>
    <property type="evidence" value="ECO:0007669"/>
    <property type="project" value="UniProtKB-KW"/>
</dbReference>
<evidence type="ECO:0000259" key="15">
    <source>
        <dbReference type="PROSITE" id="PS51767"/>
    </source>
</evidence>
<evidence type="ECO:0000256" key="6">
    <source>
        <dbReference type="ARBA" id="ARBA00022750"/>
    </source>
</evidence>
<dbReference type="InterPro" id="IPR034164">
    <property type="entry name" value="Pepsin-like_dom"/>
</dbReference>
<dbReference type="InterPro" id="IPR033121">
    <property type="entry name" value="PEPTIDASE_A1"/>
</dbReference>
<evidence type="ECO:0000256" key="5">
    <source>
        <dbReference type="ARBA" id="ARBA00022729"/>
    </source>
</evidence>
<keyword evidence="9 11" id="KW-1015">Disulfide bond</keyword>
<keyword evidence="5 14" id="KW-0732">Signal</keyword>
<evidence type="ECO:0000256" key="1">
    <source>
        <dbReference type="ARBA" id="ARBA00001130"/>
    </source>
</evidence>
<comment type="similarity">
    <text evidence="2 12">Belongs to the peptidase A1 family.</text>
</comment>
<sequence>MKLLTYLITLAPFVLISTCSPLNRQSFKKLKLQRQGHSLQKRDGTKLQQTGYYHGSGNNQKKRPIHNKRIDIQTFLNIGYYSQIFIGEPAQAFNVVLDTGSSDFWIVSSDCSTKEYCDAHHQFQRNNSQTYQNHDPLQFLQIRYGTGSINARVGYDTLQIANMTLKNQYIADAIELSSEFKDLPIDGILGMGFSKLSKTDSHKRTLIESMAGQNLIEKAVFGIYTQPAGGDIDFGGTDPNRYTGPIQYAPVISDRYWLTKMTSSSFGSYKTKSRSIILDTGTTLIIVTPDDAKHIHSKIEGAVVNSDGSYSIPCHLKGHLPALNINVNNFTLSVSSDDYILVPSQDDENLCLSGISGHNINKPNHWILGDVFLKGYYTVFDTDKMRLGFAKSVTDPTLSIEQYDL</sequence>
<evidence type="ECO:0000256" key="11">
    <source>
        <dbReference type="PIRSR" id="PIRSR601461-2"/>
    </source>
</evidence>
<keyword evidence="8" id="KW-0865">Zymogen</keyword>
<evidence type="ECO:0000256" key="9">
    <source>
        <dbReference type="ARBA" id="ARBA00023157"/>
    </source>
</evidence>
<dbReference type="PANTHER" id="PTHR47966">
    <property type="entry name" value="BETA-SITE APP-CLEAVING ENZYME, ISOFORM A-RELATED"/>
    <property type="match status" value="1"/>
</dbReference>
<comment type="catalytic activity">
    <reaction evidence="1">
        <text>Hydrolysis of proteins with broad specificity similar to that of pepsin A, preferring hydrophobic residues at P1 and P1'. Clots milk and activates trypsinogen. Does not cleave 4-Gln-|-His-5, but does cleave 10-His-|-Leu-11 and 12-Val-|-Glu-13 in B chain of insulin.</text>
        <dbReference type="EC" id="3.4.23.21"/>
    </reaction>
</comment>
<reference evidence="16" key="1">
    <citation type="submission" date="2020-12" db="EMBL/GenBank/DDBJ databases">
        <title>Metabolic potential, ecology and presence of endohyphal bacteria is reflected in genomic diversity of Mucoromycotina.</title>
        <authorList>
            <person name="Muszewska A."/>
            <person name="Okrasinska A."/>
            <person name="Steczkiewicz K."/>
            <person name="Drgas O."/>
            <person name="Orlowska M."/>
            <person name="Perlinska-Lenart U."/>
            <person name="Aleksandrzak-Piekarczyk T."/>
            <person name="Szatraj K."/>
            <person name="Zielenkiewicz U."/>
            <person name="Pilsyk S."/>
            <person name="Malc E."/>
            <person name="Mieczkowski P."/>
            <person name="Kruszewska J.S."/>
            <person name="Biernat P."/>
            <person name="Pawlowska J."/>
        </authorList>
    </citation>
    <scope>NUCLEOTIDE SEQUENCE</scope>
    <source>
        <strain evidence="16">WA0000017839</strain>
    </source>
</reference>
<evidence type="ECO:0000256" key="13">
    <source>
        <dbReference type="SAM" id="MobiDB-lite"/>
    </source>
</evidence>
<dbReference type="Gene3D" id="2.40.70.10">
    <property type="entry name" value="Acid Proteases"/>
    <property type="match status" value="2"/>
</dbReference>
<evidence type="ECO:0000256" key="3">
    <source>
        <dbReference type="ARBA" id="ARBA00013205"/>
    </source>
</evidence>
<dbReference type="AlphaFoldDB" id="A0A8H7V199"/>
<feature type="domain" description="Peptidase A1" evidence="15">
    <location>
        <begin position="80"/>
        <end position="390"/>
    </location>
</feature>
<dbReference type="PRINTS" id="PR00792">
    <property type="entry name" value="PEPSIN"/>
</dbReference>
<keyword evidence="4 12" id="KW-0645">Protease</keyword>
<evidence type="ECO:0000313" key="16">
    <source>
        <dbReference type="EMBL" id="KAG2203450.1"/>
    </source>
</evidence>
<dbReference type="PROSITE" id="PS00141">
    <property type="entry name" value="ASP_PROTEASE"/>
    <property type="match status" value="2"/>
</dbReference>
<dbReference type="SUPFAM" id="SSF50630">
    <property type="entry name" value="Acid proteases"/>
    <property type="match status" value="1"/>
</dbReference>
<evidence type="ECO:0000256" key="14">
    <source>
        <dbReference type="SAM" id="SignalP"/>
    </source>
</evidence>
<feature type="signal peptide" evidence="14">
    <location>
        <begin position="1"/>
        <end position="19"/>
    </location>
</feature>
<dbReference type="EC" id="3.4.23.21" evidence="3"/>
<dbReference type="PANTHER" id="PTHR47966:SF51">
    <property type="entry name" value="BETA-SITE APP-CLEAVING ENZYME, ISOFORM A-RELATED"/>
    <property type="match status" value="1"/>
</dbReference>
<keyword evidence="7 12" id="KW-0378">Hydrolase</keyword>
<organism evidence="16 17">
    <name type="scientific">Mucor saturninus</name>
    <dbReference type="NCBI Taxonomy" id="64648"/>
    <lineage>
        <taxon>Eukaryota</taxon>
        <taxon>Fungi</taxon>
        <taxon>Fungi incertae sedis</taxon>
        <taxon>Mucoromycota</taxon>
        <taxon>Mucoromycotina</taxon>
        <taxon>Mucoromycetes</taxon>
        <taxon>Mucorales</taxon>
        <taxon>Mucorineae</taxon>
        <taxon>Mucoraceae</taxon>
        <taxon>Mucor</taxon>
    </lineage>
</organism>
<evidence type="ECO:0000313" key="17">
    <source>
        <dbReference type="Proteomes" id="UP000603453"/>
    </source>
</evidence>
<feature type="active site" evidence="10">
    <location>
        <position position="279"/>
    </location>
</feature>
<feature type="active site" evidence="10">
    <location>
        <position position="98"/>
    </location>
</feature>
<dbReference type="EMBL" id="JAEPRD010000051">
    <property type="protein sequence ID" value="KAG2203450.1"/>
    <property type="molecule type" value="Genomic_DNA"/>
</dbReference>
<feature type="chain" id="PRO_5034210479" description="rhizopuspepsin" evidence="14">
    <location>
        <begin position="20"/>
        <end position="405"/>
    </location>
</feature>
<comment type="caution">
    <text evidence="16">The sequence shown here is derived from an EMBL/GenBank/DDBJ whole genome shotgun (WGS) entry which is preliminary data.</text>
</comment>
<name>A0A8H7V199_9FUNG</name>
<gene>
    <name evidence="16" type="ORF">INT47_008177</name>
</gene>
<dbReference type="OrthoDB" id="15189at2759"/>
<feature type="compositionally biased region" description="Polar residues" evidence="13">
    <location>
        <begin position="46"/>
        <end position="59"/>
    </location>
</feature>
<dbReference type="InterPro" id="IPR021109">
    <property type="entry name" value="Peptidase_aspartic_dom_sf"/>
</dbReference>
<evidence type="ECO:0000256" key="4">
    <source>
        <dbReference type="ARBA" id="ARBA00022670"/>
    </source>
</evidence>
<proteinExistence type="inferred from homology"/>
<dbReference type="Proteomes" id="UP000603453">
    <property type="component" value="Unassembled WGS sequence"/>
</dbReference>
<dbReference type="GO" id="GO:0004190">
    <property type="term" value="F:aspartic-type endopeptidase activity"/>
    <property type="evidence" value="ECO:0007669"/>
    <property type="project" value="UniProtKB-KW"/>
</dbReference>
<evidence type="ECO:0000256" key="12">
    <source>
        <dbReference type="RuleBase" id="RU000454"/>
    </source>
</evidence>
<protein>
    <recommendedName>
        <fullName evidence="3">rhizopuspepsin</fullName>
        <ecNumber evidence="3">3.4.23.21</ecNumber>
    </recommendedName>
</protein>
<dbReference type="FunFam" id="2.40.70.10:FF:000008">
    <property type="entry name" value="Cathepsin D"/>
    <property type="match status" value="1"/>
</dbReference>
<evidence type="ECO:0000256" key="8">
    <source>
        <dbReference type="ARBA" id="ARBA00023145"/>
    </source>
</evidence>
<evidence type="ECO:0000256" key="2">
    <source>
        <dbReference type="ARBA" id="ARBA00007447"/>
    </source>
</evidence>
<evidence type="ECO:0000256" key="7">
    <source>
        <dbReference type="ARBA" id="ARBA00022801"/>
    </source>
</evidence>
<feature type="disulfide bond" evidence="11">
    <location>
        <begin position="314"/>
        <end position="351"/>
    </location>
</feature>